<reference evidence="1" key="1">
    <citation type="submission" date="2024-09" db="EMBL/GenBank/DDBJ databases">
        <title>Black Yeasts Isolated from many extreme environments.</title>
        <authorList>
            <person name="Coleine C."/>
            <person name="Stajich J.E."/>
            <person name="Selbmann L."/>
        </authorList>
    </citation>
    <scope>NUCLEOTIDE SEQUENCE</scope>
    <source>
        <strain evidence="1">CCFEE 5737</strain>
    </source>
</reference>
<dbReference type="EMBL" id="JAWDJW010011075">
    <property type="protein sequence ID" value="KAK3045061.1"/>
    <property type="molecule type" value="Genomic_DNA"/>
</dbReference>
<dbReference type="Proteomes" id="UP001186974">
    <property type="component" value="Unassembled WGS sequence"/>
</dbReference>
<keyword evidence="2" id="KW-1185">Reference proteome</keyword>
<accession>A0ACC3CV70</accession>
<evidence type="ECO:0000313" key="2">
    <source>
        <dbReference type="Proteomes" id="UP001186974"/>
    </source>
</evidence>
<comment type="caution">
    <text evidence="1">The sequence shown here is derived from an EMBL/GenBank/DDBJ whole genome shotgun (WGS) entry which is preliminary data.</text>
</comment>
<protein>
    <submittedName>
        <fullName evidence="1">Uncharacterized protein</fullName>
    </submittedName>
</protein>
<gene>
    <name evidence="1" type="ORF">LTS18_014664</name>
</gene>
<feature type="non-terminal residue" evidence="1">
    <location>
        <position position="284"/>
    </location>
</feature>
<organism evidence="1 2">
    <name type="scientific">Coniosporium uncinatum</name>
    <dbReference type="NCBI Taxonomy" id="93489"/>
    <lineage>
        <taxon>Eukaryota</taxon>
        <taxon>Fungi</taxon>
        <taxon>Dikarya</taxon>
        <taxon>Ascomycota</taxon>
        <taxon>Pezizomycotina</taxon>
        <taxon>Dothideomycetes</taxon>
        <taxon>Dothideomycetes incertae sedis</taxon>
        <taxon>Coniosporium</taxon>
    </lineage>
</organism>
<name>A0ACC3CV70_9PEZI</name>
<sequence>MLKQYVKSIKPAFEALTGCRCSLLTRLRELCAPENVEPVQEHIDAIINEDTTYAAQPLDLRNQRTYAIKSGVNGLLDIARQTYKEASEDAFQHVNTMREEYELPLEAKYDSVRQFYIRLPASELQERNLPPVFTNVFRKRTWIECQTLDLMKLNQKITDSHIEILMMSDQAIQILINDVHGHMSSLFKISESIAMLDVMAAFAHLVTSHEYVRPSIRDTLAIKSGRHPIREKVQSSKFIPNDVYASQQTRFQIITGCNMSGKSTYIRSIVLMQVMAQIGSFVPA</sequence>
<evidence type="ECO:0000313" key="1">
    <source>
        <dbReference type="EMBL" id="KAK3045061.1"/>
    </source>
</evidence>
<proteinExistence type="predicted"/>